<evidence type="ECO:0000313" key="8">
    <source>
        <dbReference type="Proteomes" id="UP000224006"/>
    </source>
</evidence>
<dbReference type="OrthoDB" id="4217619at2759"/>
<evidence type="ECO:0000256" key="5">
    <source>
        <dbReference type="SAM" id="MobiDB-lite"/>
    </source>
</evidence>
<keyword evidence="3" id="KW-0378">Hydrolase</keyword>
<proteinExistence type="inferred from homology"/>
<gene>
    <name evidence="7" type="ORF">BESB_001340</name>
</gene>
<feature type="domain" description="Protease Do-like PDZ" evidence="6">
    <location>
        <begin position="431"/>
        <end position="491"/>
    </location>
</feature>
<dbReference type="EMBL" id="NWUJ01000001">
    <property type="protein sequence ID" value="PFH37792.1"/>
    <property type="molecule type" value="Genomic_DNA"/>
</dbReference>
<dbReference type="VEuPathDB" id="ToxoDB:BESB_001340"/>
<comment type="caution">
    <text evidence="7">The sequence shown here is derived from an EMBL/GenBank/DDBJ whole genome shotgun (WGS) entry which is preliminary data.</text>
</comment>
<dbReference type="InterPro" id="IPR009003">
    <property type="entry name" value="Peptidase_S1_PA"/>
</dbReference>
<reference evidence="7 8" key="1">
    <citation type="submission" date="2017-09" db="EMBL/GenBank/DDBJ databases">
        <title>Genome sequencing of Besnoitia besnoiti strain Bb-Ger1.</title>
        <authorList>
            <person name="Schares G."/>
            <person name="Venepally P."/>
            <person name="Lorenzi H.A."/>
        </authorList>
    </citation>
    <scope>NUCLEOTIDE SEQUENCE [LARGE SCALE GENOMIC DNA]</scope>
    <source>
        <strain evidence="7 8">Bb-Ger1</strain>
    </source>
</reference>
<dbReference type="InterPro" id="IPR041517">
    <property type="entry name" value="DEGP_PDZ"/>
</dbReference>
<comment type="similarity">
    <text evidence="1">Belongs to the peptidase S1C family.</text>
</comment>
<dbReference type="PRINTS" id="PR00834">
    <property type="entry name" value="PROTEASES2C"/>
</dbReference>
<keyword evidence="2" id="KW-0645">Protease</keyword>
<dbReference type="PANTHER" id="PTHR45980:SF9">
    <property type="entry name" value="PROTEASE DO-LIKE 10, MITOCHONDRIAL-RELATED"/>
    <property type="match status" value="1"/>
</dbReference>
<dbReference type="PANTHER" id="PTHR45980">
    <property type="match status" value="1"/>
</dbReference>
<dbReference type="Gene3D" id="2.40.10.120">
    <property type="match status" value="1"/>
</dbReference>
<protein>
    <recommendedName>
        <fullName evidence="6">Protease Do-like PDZ domain-containing protein</fullName>
    </recommendedName>
</protein>
<dbReference type="RefSeq" id="XP_029221801.1">
    <property type="nucleotide sequence ID" value="XM_029358889.1"/>
</dbReference>
<dbReference type="SUPFAM" id="SSF50494">
    <property type="entry name" value="Trypsin-like serine proteases"/>
    <property type="match status" value="1"/>
</dbReference>
<evidence type="ECO:0000256" key="4">
    <source>
        <dbReference type="ARBA" id="ARBA00022825"/>
    </source>
</evidence>
<dbReference type="InterPro" id="IPR001940">
    <property type="entry name" value="Peptidase_S1C"/>
</dbReference>
<sequence>MHAPKDGSGSGFVIGERRIITNAHVVTDATRVLVRRHGNAKKYLASVLATAHEADLALLEVHNDEFWENLEPLHFGGIPHLGDSVIVLGYPTGGDQLSITEGVVSRVGMSRYSHSSSNLLTVQIDAAINPGNSGGPAMHFLDDLVRHNRYTDFPTLGFKIGHMENDDLREFKGLNSLKPGDLPLGVTATGVLVIDVDTLRVTRYRTGKIRVPFFSQPIAGRQSRKTTTGFARCDTHSLRLRGTSLVGRQSDSSALRPAGTPAPQDQSRSVSVTVSARVDATREPISAREGHDANSAVQAGQHGAVAGSASVLPPSFPLHRSKCPPARNTHAPGGTWPGSKEDLLIPDPYFQEQQSSADGPELGLKVGDVILAIGGKDVAAHGTVAFRQLERVSVDYTVAYRFNGETCDALILRDGSLQNVLVPLTVSNLRVPRHRAGQAPKYFVFGGLVFTTLTQRLMEDIRSGENLTFLYHKLSKNAFQRSENDEIVVLTAEIQELAELVRIVDENQDQFLEFTVDVGGSTYFLVVLDRKKAIQANPLILEQHGILKDRSTFL</sequence>
<dbReference type="KEGG" id="bbes:BESB_001340"/>
<feature type="compositionally biased region" description="Low complexity" evidence="5">
    <location>
        <begin position="295"/>
        <end position="311"/>
    </location>
</feature>
<dbReference type="GO" id="GO:0004252">
    <property type="term" value="F:serine-type endopeptidase activity"/>
    <property type="evidence" value="ECO:0007669"/>
    <property type="project" value="InterPro"/>
</dbReference>
<feature type="region of interest" description="Disordered" evidence="5">
    <location>
        <begin position="242"/>
        <end position="337"/>
    </location>
</feature>
<dbReference type="InterPro" id="IPR046449">
    <property type="entry name" value="DEGP_PDZ_sf"/>
</dbReference>
<keyword evidence="8" id="KW-1185">Reference proteome</keyword>
<evidence type="ECO:0000313" key="7">
    <source>
        <dbReference type="EMBL" id="PFH37792.1"/>
    </source>
</evidence>
<dbReference type="Pfam" id="PF17815">
    <property type="entry name" value="PDZ_3"/>
    <property type="match status" value="2"/>
</dbReference>
<feature type="domain" description="Protease Do-like PDZ" evidence="6">
    <location>
        <begin position="493"/>
        <end position="552"/>
    </location>
</feature>
<dbReference type="GO" id="GO:0006508">
    <property type="term" value="P:proteolysis"/>
    <property type="evidence" value="ECO:0007669"/>
    <property type="project" value="UniProtKB-KW"/>
</dbReference>
<evidence type="ECO:0000256" key="3">
    <source>
        <dbReference type="ARBA" id="ARBA00022801"/>
    </source>
</evidence>
<evidence type="ECO:0000256" key="2">
    <source>
        <dbReference type="ARBA" id="ARBA00022670"/>
    </source>
</evidence>
<evidence type="ECO:0000256" key="1">
    <source>
        <dbReference type="ARBA" id="ARBA00010541"/>
    </source>
</evidence>
<dbReference type="Pfam" id="PF13365">
    <property type="entry name" value="Trypsin_2"/>
    <property type="match status" value="1"/>
</dbReference>
<dbReference type="STRING" id="94643.A0A2A9MPN7"/>
<evidence type="ECO:0000259" key="6">
    <source>
        <dbReference type="Pfam" id="PF17815"/>
    </source>
</evidence>
<name>A0A2A9MPN7_BESBE</name>
<feature type="compositionally biased region" description="Low complexity" evidence="5">
    <location>
        <begin position="267"/>
        <end position="278"/>
    </location>
</feature>
<dbReference type="Gene3D" id="3.20.190.20">
    <property type="match status" value="2"/>
</dbReference>
<dbReference type="Proteomes" id="UP000224006">
    <property type="component" value="Chromosome I"/>
</dbReference>
<feature type="compositionally biased region" description="Basic and acidic residues" evidence="5">
    <location>
        <begin position="279"/>
        <end position="292"/>
    </location>
</feature>
<keyword evidence="4" id="KW-0720">Serine protease</keyword>
<dbReference type="GeneID" id="40305197"/>
<accession>A0A2A9MPN7</accession>
<organism evidence="7 8">
    <name type="scientific">Besnoitia besnoiti</name>
    <name type="common">Apicomplexan protozoan</name>
    <dbReference type="NCBI Taxonomy" id="94643"/>
    <lineage>
        <taxon>Eukaryota</taxon>
        <taxon>Sar</taxon>
        <taxon>Alveolata</taxon>
        <taxon>Apicomplexa</taxon>
        <taxon>Conoidasida</taxon>
        <taxon>Coccidia</taxon>
        <taxon>Eucoccidiorida</taxon>
        <taxon>Eimeriorina</taxon>
        <taxon>Sarcocystidae</taxon>
        <taxon>Besnoitia</taxon>
    </lineage>
</organism>
<dbReference type="AlphaFoldDB" id="A0A2A9MPN7"/>